<feature type="domain" description="C2" evidence="1">
    <location>
        <begin position="1"/>
        <end position="126"/>
    </location>
</feature>
<dbReference type="InterPro" id="IPR000008">
    <property type="entry name" value="C2_dom"/>
</dbReference>
<dbReference type="PANTHER" id="PTHR32246">
    <property type="entry name" value="INGRESSION PROTEIN FIC1"/>
    <property type="match status" value="1"/>
</dbReference>
<comment type="caution">
    <text evidence="2">The sequence shown here is derived from an EMBL/GenBank/DDBJ whole genome shotgun (WGS) entry which is preliminary data.</text>
</comment>
<accession>A0A9Q1M0W6</accession>
<evidence type="ECO:0000313" key="2">
    <source>
        <dbReference type="EMBL" id="KAJ8549354.1"/>
    </source>
</evidence>
<dbReference type="Proteomes" id="UP001152561">
    <property type="component" value="Unassembled WGS sequence"/>
</dbReference>
<dbReference type="SUPFAM" id="SSF49562">
    <property type="entry name" value="C2 domain (Calcium/lipid-binding domain, CaLB)"/>
    <property type="match status" value="1"/>
</dbReference>
<dbReference type="EMBL" id="JAJAGQ010000011">
    <property type="protein sequence ID" value="KAJ8549354.1"/>
    <property type="molecule type" value="Genomic_DNA"/>
</dbReference>
<evidence type="ECO:0000259" key="1">
    <source>
        <dbReference type="PROSITE" id="PS50004"/>
    </source>
</evidence>
<dbReference type="CDD" id="cd04051">
    <property type="entry name" value="C2_SRC2_like"/>
    <property type="match status" value="1"/>
</dbReference>
<dbReference type="OrthoDB" id="270970at2759"/>
<dbReference type="Gene3D" id="2.60.40.150">
    <property type="entry name" value="C2 domain"/>
    <property type="match status" value="1"/>
</dbReference>
<evidence type="ECO:0000313" key="3">
    <source>
        <dbReference type="Proteomes" id="UP001152561"/>
    </source>
</evidence>
<proteinExistence type="predicted"/>
<keyword evidence="3" id="KW-1185">Reference proteome</keyword>
<organism evidence="2 3">
    <name type="scientific">Anisodus acutangulus</name>
    <dbReference type="NCBI Taxonomy" id="402998"/>
    <lineage>
        <taxon>Eukaryota</taxon>
        <taxon>Viridiplantae</taxon>
        <taxon>Streptophyta</taxon>
        <taxon>Embryophyta</taxon>
        <taxon>Tracheophyta</taxon>
        <taxon>Spermatophyta</taxon>
        <taxon>Magnoliopsida</taxon>
        <taxon>eudicotyledons</taxon>
        <taxon>Gunneridae</taxon>
        <taxon>Pentapetalae</taxon>
        <taxon>asterids</taxon>
        <taxon>lamiids</taxon>
        <taxon>Solanales</taxon>
        <taxon>Solanaceae</taxon>
        <taxon>Solanoideae</taxon>
        <taxon>Hyoscyameae</taxon>
        <taxon>Anisodus</taxon>
    </lineage>
</organism>
<dbReference type="Pfam" id="PF00168">
    <property type="entry name" value="C2"/>
    <property type="match status" value="1"/>
</dbReference>
<protein>
    <recommendedName>
        <fullName evidence="1">C2 domain-containing protein</fullName>
    </recommendedName>
</protein>
<dbReference type="InterPro" id="IPR035892">
    <property type="entry name" value="C2_domain_sf"/>
</dbReference>
<dbReference type="SMART" id="SM00239">
    <property type="entry name" value="C2"/>
    <property type="match status" value="1"/>
</dbReference>
<dbReference type="PANTHER" id="PTHR32246:SF88">
    <property type="entry name" value="PROTEIN SRC2 HOMOLOG"/>
    <property type="match status" value="1"/>
</dbReference>
<sequence length="203" mass="22696">MPESHIRRKQEERLREIEVLIYSAVDLKNVKHLTKMRTYAEVYVERDVHVAKTKVAEHHDGDDGTNPIWNQVVKVKFHEKLPENNIMAALNVDIYAHGHLREKPVGSARVLLSDVLKGGGDTSELLLENNPIQFLAVQVWRPSGRPQGLIHLWIPPTGRFLVPLKSLSFSLRGRDGEEEVVMVETAAENGEGGGQGVSSVSEV</sequence>
<dbReference type="PROSITE" id="PS50004">
    <property type="entry name" value="C2"/>
    <property type="match status" value="1"/>
</dbReference>
<gene>
    <name evidence="2" type="ORF">K7X08_033061</name>
</gene>
<dbReference type="GO" id="GO:0006952">
    <property type="term" value="P:defense response"/>
    <property type="evidence" value="ECO:0007669"/>
    <property type="project" value="InterPro"/>
</dbReference>
<name>A0A9Q1M0W6_9SOLA</name>
<dbReference type="AlphaFoldDB" id="A0A9Q1M0W6"/>
<dbReference type="InterPro" id="IPR044750">
    <property type="entry name" value="C2_SRC2/BAP"/>
</dbReference>
<reference evidence="3" key="1">
    <citation type="journal article" date="2023" name="Proc. Natl. Acad. Sci. U.S.A.">
        <title>Genomic and structural basis for evolution of tropane alkaloid biosynthesis.</title>
        <authorList>
            <person name="Wanga Y.-J."/>
            <person name="Taina T."/>
            <person name="Yua J.-Y."/>
            <person name="Lia J."/>
            <person name="Xua B."/>
            <person name="Chenc J."/>
            <person name="D'Auriad J.C."/>
            <person name="Huanga J.-P."/>
            <person name="Huanga S.-X."/>
        </authorList>
    </citation>
    <scope>NUCLEOTIDE SEQUENCE [LARGE SCALE GENOMIC DNA]</scope>
    <source>
        <strain evidence="3">cv. KIB-2019</strain>
    </source>
</reference>